<evidence type="ECO:0000313" key="2">
    <source>
        <dbReference type="Proteomes" id="UP000075714"/>
    </source>
</evidence>
<dbReference type="InterPro" id="IPR029000">
    <property type="entry name" value="Cyclophilin-like_dom_sf"/>
</dbReference>
<organism evidence="1 2">
    <name type="scientific">Gonium pectorale</name>
    <name type="common">Green alga</name>
    <dbReference type="NCBI Taxonomy" id="33097"/>
    <lineage>
        <taxon>Eukaryota</taxon>
        <taxon>Viridiplantae</taxon>
        <taxon>Chlorophyta</taxon>
        <taxon>core chlorophytes</taxon>
        <taxon>Chlorophyceae</taxon>
        <taxon>CS clade</taxon>
        <taxon>Chlamydomonadales</taxon>
        <taxon>Volvocaceae</taxon>
        <taxon>Gonium</taxon>
    </lineage>
</organism>
<sequence length="167" mass="18017">MLIRSSLAGVCRIRLRLRRDWAPKACDAVARLANWGINGFYGPPYGLLQGGMPGLGRSGGVENPTLRPVKRGTAGFIGEGADYFIGTVDHSEWGGAFTVFAEVEEAGMAAVVPLIPTAPYRNSTDEQYHFTTRWLLTPVPYKLVALRREDLLLARGVRGGGGEGDAL</sequence>
<dbReference type="Proteomes" id="UP000075714">
    <property type="component" value="Unassembled WGS sequence"/>
</dbReference>
<dbReference type="EMBL" id="LSYV01000010">
    <property type="protein sequence ID" value="KXZ52527.1"/>
    <property type="molecule type" value="Genomic_DNA"/>
</dbReference>
<name>A0A150GRT5_GONPE</name>
<dbReference type="AlphaFoldDB" id="A0A150GRT5"/>
<comment type="caution">
    <text evidence="1">The sequence shown here is derived from an EMBL/GenBank/DDBJ whole genome shotgun (WGS) entry which is preliminary data.</text>
</comment>
<dbReference type="OrthoDB" id="532384at2759"/>
<proteinExistence type="predicted"/>
<keyword evidence="2" id="KW-1185">Reference proteome</keyword>
<dbReference type="PANTHER" id="PTHR46873">
    <property type="entry name" value="EXPRESSED PROTEIN"/>
    <property type="match status" value="1"/>
</dbReference>
<dbReference type="PANTHER" id="PTHR46873:SF1">
    <property type="entry name" value="EXPRESSED PROTEIN"/>
    <property type="match status" value="1"/>
</dbReference>
<protein>
    <submittedName>
        <fullName evidence="1">Uncharacterized protein</fullName>
    </submittedName>
</protein>
<evidence type="ECO:0000313" key="1">
    <source>
        <dbReference type="EMBL" id="KXZ52527.1"/>
    </source>
</evidence>
<reference evidence="2" key="1">
    <citation type="journal article" date="2016" name="Nat. Commun.">
        <title>The Gonium pectorale genome demonstrates co-option of cell cycle regulation during the evolution of multicellularity.</title>
        <authorList>
            <person name="Hanschen E.R."/>
            <person name="Marriage T.N."/>
            <person name="Ferris P.J."/>
            <person name="Hamaji T."/>
            <person name="Toyoda A."/>
            <person name="Fujiyama A."/>
            <person name="Neme R."/>
            <person name="Noguchi H."/>
            <person name="Minakuchi Y."/>
            <person name="Suzuki M."/>
            <person name="Kawai-Toyooka H."/>
            <person name="Smith D.R."/>
            <person name="Sparks H."/>
            <person name="Anderson J."/>
            <person name="Bakaric R."/>
            <person name="Luria V."/>
            <person name="Karger A."/>
            <person name="Kirschner M.W."/>
            <person name="Durand P.M."/>
            <person name="Michod R.E."/>
            <person name="Nozaki H."/>
            <person name="Olson B.J."/>
        </authorList>
    </citation>
    <scope>NUCLEOTIDE SEQUENCE [LARGE SCALE GENOMIC DNA]</scope>
    <source>
        <strain evidence="2">NIES-2863</strain>
    </source>
</reference>
<accession>A0A150GRT5</accession>
<dbReference type="STRING" id="33097.A0A150GRT5"/>
<dbReference type="SUPFAM" id="SSF50891">
    <property type="entry name" value="Cyclophilin-like"/>
    <property type="match status" value="1"/>
</dbReference>
<gene>
    <name evidence="1" type="ORF">GPECTOR_9g571</name>
</gene>